<dbReference type="EMBL" id="CP059404">
    <property type="protein sequence ID" value="QNE89453.1"/>
    <property type="molecule type" value="Genomic_DNA"/>
</dbReference>
<dbReference type="KEGG" id="cik:H0194_10575"/>
<accession>A0A7G7CPD7</accession>
<gene>
    <name evidence="1" type="ORF">H0194_10575</name>
</gene>
<proteinExistence type="predicted"/>
<sequence length="147" mass="16681">MPGDKYAKVIGEIPADIRTSDIDSQGLKNTYSNVVAYISHFDESIMRGRSVDEFVRYFSEDRRKQYVETEILETRTILGQEATGLMQYEEFEGGLMVRHFTYFVTFEDDVYAIGGDLIDQSSDDPEPIFKILDDMGLSGHVSASRAL</sequence>
<dbReference type="RefSeq" id="WP_185175827.1">
    <property type="nucleotide sequence ID" value="NZ_CP059404.1"/>
</dbReference>
<evidence type="ECO:0000313" key="1">
    <source>
        <dbReference type="EMBL" id="QNE89453.1"/>
    </source>
</evidence>
<reference evidence="1 2" key="1">
    <citation type="submission" date="2020-07" db="EMBL/GenBank/DDBJ databases">
        <title>Complete genome and description of Corynebacterium incognita strain Marseille-Q3630 sp. nov.</title>
        <authorList>
            <person name="Boxberger M."/>
        </authorList>
    </citation>
    <scope>NUCLEOTIDE SEQUENCE [LARGE SCALE GENOMIC DNA]</scope>
    <source>
        <strain evidence="1 2">Marseille-Q3630</strain>
    </source>
</reference>
<dbReference type="AlphaFoldDB" id="A0A7G7CPD7"/>
<protein>
    <submittedName>
        <fullName evidence="1">Uncharacterized protein</fullName>
    </submittedName>
</protein>
<organism evidence="1 2">
    <name type="scientific">Corynebacterium incognita</name>
    <dbReference type="NCBI Taxonomy" id="2754725"/>
    <lineage>
        <taxon>Bacteria</taxon>
        <taxon>Bacillati</taxon>
        <taxon>Actinomycetota</taxon>
        <taxon>Actinomycetes</taxon>
        <taxon>Mycobacteriales</taxon>
        <taxon>Corynebacteriaceae</taxon>
        <taxon>Corynebacterium</taxon>
    </lineage>
</organism>
<dbReference type="Proteomes" id="UP000515743">
    <property type="component" value="Chromosome"/>
</dbReference>
<name>A0A7G7CPD7_9CORY</name>
<evidence type="ECO:0000313" key="2">
    <source>
        <dbReference type="Proteomes" id="UP000515743"/>
    </source>
</evidence>
<keyword evidence="2" id="KW-1185">Reference proteome</keyword>